<evidence type="ECO:0000256" key="1">
    <source>
        <dbReference type="SAM" id="MobiDB-lite"/>
    </source>
</evidence>
<dbReference type="PANTHER" id="PTHR43649">
    <property type="entry name" value="ARABINOSE-BINDING PROTEIN-RELATED"/>
    <property type="match status" value="1"/>
</dbReference>
<dbReference type="KEGG" id="pmw:B2K_36625"/>
<dbReference type="PANTHER" id="PTHR43649:SF32">
    <property type="entry name" value="SUGAR BINDING SECRETED PROTEIN"/>
    <property type="match status" value="1"/>
</dbReference>
<dbReference type="Proteomes" id="UP000007392">
    <property type="component" value="Chromosome"/>
</dbReference>
<name>I0BUW5_9BACL</name>
<dbReference type="EMBL" id="CP003422">
    <property type="protein sequence ID" value="AFH66162.1"/>
    <property type="molecule type" value="Genomic_DNA"/>
</dbReference>
<reference evidence="2 3" key="1">
    <citation type="submission" date="2013-06" db="EMBL/GenBank/DDBJ databases">
        <title>Complete genome sequence of Paenibacillus mucilaginosus K02.</title>
        <authorList>
            <person name="Xiao B."/>
            <person name="Sun L."/>
            <person name="Xiao L."/>
            <person name="Lian B."/>
        </authorList>
    </citation>
    <scope>NUCLEOTIDE SEQUENCE [LARGE SCALE GENOMIC DNA]</scope>
    <source>
        <strain evidence="2 3">K02</strain>
    </source>
</reference>
<feature type="region of interest" description="Disordered" evidence="1">
    <location>
        <begin position="246"/>
        <end position="285"/>
    </location>
</feature>
<sequence>MAVRLDALPRGAARRRRPERIFREPRRPWTPWLPAAWLLLISLVLSACTPQEVQLPAVASPSPQVTLRLWVRAGSGYEGLVKRYVAEHPGIDVEMVTVQYDDLLPSLVTAFATQSEAPDAVLLEAYQLGELKRFPLYFRNLYEFGDERVHYLDWKWRQGESRDGRMLFAMPADIGPAALAYRRDLFAAAGLPTDREELAELLSSWEGLEQAGLQLKERTGAALFDNLTNVYTTYLNQYEVNSVTGGSGIPDAPQPGGAREEAGLPAAGTAADPGEESRPLDTGQTDRIREAWDTAVRFHRLGLNAGLPSQSPAWAEGAVNKRFAAVLAPSWLHGLMKKNAPATAGQWDLTRAPGKPSSWMGSFLAVPASSRYPQEAYALVRWLTAPPQQLEGFKSGGSFPSTPESYASTAFLEVRDAFFNGAPVGQIYSHAALRYKGEYEEAVFARLDRIVRDGLHRVEAEGADPDAVWHSIEEQMRAAQRSEGE</sequence>
<gene>
    <name evidence="2" type="ORF">B2K_36625</name>
</gene>
<protein>
    <submittedName>
        <fullName evidence="2">Sugar transporter</fullName>
    </submittedName>
</protein>
<organism evidence="2 3">
    <name type="scientific">Paenibacillus mucilaginosus K02</name>
    <dbReference type="NCBI Taxonomy" id="997761"/>
    <lineage>
        <taxon>Bacteria</taxon>
        <taxon>Bacillati</taxon>
        <taxon>Bacillota</taxon>
        <taxon>Bacilli</taxon>
        <taxon>Bacillales</taxon>
        <taxon>Paenibacillaceae</taxon>
        <taxon>Paenibacillus</taxon>
    </lineage>
</organism>
<evidence type="ECO:0000313" key="3">
    <source>
        <dbReference type="Proteomes" id="UP000007392"/>
    </source>
</evidence>
<evidence type="ECO:0000313" key="2">
    <source>
        <dbReference type="EMBL" id="AFH66162.1"/>
    </source>
</evidence>
<accession>I0BUW5</accession>
<feature type="compositionally biased region" description="Basic and acidic residues" evidence="1">
    <location>
        <begin position="275"/>
        <end position="285"/>
    </location>
</feature>
<keyword evidence="2" id="KW-0813">Transport</keyword>
<dbReference type="SUPFAM" id="SSF53850">
    <property type="entry name" value="Periplasmic binding protein-like II"/>
    <property type="match status" value="1"/>
</dbReference>
<dbReference type="PATRIC" id="fig|997761.3.peg.7383"/>
<dbReference type="InterPro" id="IPR050490">
    <property type="entry name" value="Bact_solute-bd_prot1"/>
</dbReference>
<dbReference type="AlphaFoldDB" id="I0BUW5"/>
<keyword evidence="2" id="KW-0762">Sugar transport</keyword>
<dbReference type="RefSeq" id="WP_014653074.1">
    <property type="nucleotide sequence ID" value="NC_017672.3"/>
</dbReference>
<dbReference type="Gene3D" id="3.40.190.10">
    <property type="entry name" value="Periplasmic binding protein-like II"/>
    <property type="match status" value="1"/>
</dbReference>
<dbReference type="Pfam" id="PF13416">
    <property type="entry name" value="SBP_bac_8"/>
    <property type="match status" value="1"/>
</dbReference>
<proteinExistence type="predicted"/>
<dbReference type="HOGENOM" id="CLU_031285_2_3_9"/>
<dbReference type="InterPro" id="IPR006059">
    <property type="entry name" value="SBP"/>
</dbReference>